<reference evidence="1" key="1">
    <citation type="journal article" date="2011" name="PLoS Biol.">
        <title>Gene gain and loss during evolution of obligate parasitism in the white rust pathogen of Arabidopsis thaliana.</title>
        <authorList>
            <person name="Kemen E."/>
            <person name="Gardiner A."/>
            <person name="Schultz-Larsen T."/>
            <person name="Kemen A.C."/>
            <person name="Balmuth A.L."/>
            <person name="Robert-Seilaniantz A."/>
            <person name="Bailey K."/>
            <person name="Holub E."/>
            <person name="Studholme D.J."/>
            <person name="Maclean D."/>
            <person name="Jones J.D."/>
        </authorList>
    </citation>
    <scope>NUCLEOTIDE SEQUENCE</scope>
</reference>
<dbReference type="EMBL" id="FR824430">
    <property type="protein sequence ID" value="CCA26556.1"/>
    <property type="molecule type" value="Genomic_DNA"/>
</dbReference>
<protein>
    <submittedName>
        <fullName evidence="1">AlNc14C386G11261 protein</fullName>
    </submittedName>
</protein>
<dbReference type="AlphaFoldDB" id="F0WYJ8"/>
<dbReference type="HOGENOM" id="CLU_1380306_0_0_1"/>
<proteinExistence type="predicted"/>
<accession>F0WYJ8</accession>
<gene>
    <name evidence="1" type="primary">AlNc14C386G11261</name>
    <name evidence="1" type="ORF">ALNC14_127000</name>
</gene>
<reference evidence="1" key="2">
    <citation type="submission" date="2011-02" db="EMBL/GenBank/DDBJ databases">
        <authorList>
            <person name="MacLean D."/>
        </authorList>
    </citation>
    <scope>NUCLEOTIDE SEQUENCE</scope>
</reference>
<name>F0WYJ8_9STRA</name>
<organism evidence="1">
    <name type="scientific">Albugo laibachii Nc14</name>
    <dbReference type="NCBI Taxonomy" id="890382"/>
    <lineage>
        <taxon>Eukaryota</taxon>
        <taxon>Sar</taxon>
        <taxon>Stramenopiles</taxon>
        <taxon>Oomycota</taxon>
        <taxon>Peronosporomycetes</taxon>
        <taxon>Albuginales</taxon>
        <taxon>Albuginaceae</taxon>
        <taxon>Albugo</taxon>
    </lineage>
</organism>
<evidence type="ECO:0000313" key="1">
    <source>
        <dbReference type="EMBL" id="CCA26556.1"/>
    </source>
</evidence>
<sequence>MRQTAVPVFQLIHLVTERDRWWIAVCTETPEDSDQLLMSFSGNIKTIREKAVAQLEFTISEGSLQIGNVECVVVPNNFPGGTIELILSRDVMSRIGFCPRHLVAEARRQSLVFDSQSDDIINPEKSPLEVALDANSEAAKEDVPVDLKNEWRDAFLQYRRILDIQNQNDEELQVYRQLKLITEEALAVGCSEDTIKKL</sequence>